<dbReference type="SMART" id="SM00220">
    <property type="entry name" value="S_TKc"/>
    <property type="match status" value="1"/>
</dbReference>
<dbReference type="FunFam" id="3.30.200.20:FF:000087">
    <property type="entry name" value="Dual specificity tyrosine-phosphorylation-regulated kinase 1A"/>
    <property type="match status" value="1"/>
</dbReference>
<accession>G8BNQ2</accession>
<keyword evidence="11" id="KW-1185">Reference proteome</keyword>
<dbReference type="InterPro" id="IPR050494">
    <property type="entry name" value="Ser_Thr_dual-spec_kinase"/>
</dbReference>
<protein>
    <recommendedName>
        <fullName evidence="9">Protein kinase domain-containing protein</fullName>
    </recommendedName>
</protein>
<dbReference type="Gene3D" id="3.30.200.20">
    <property type="entry name" value="Phosphorylase Kinase, domain 1"/>
    <property type="match status" value="1"/>
</dbReference>
<evidence type="ECO:0000256" key="8">
    <source>
        <dbReference type="SAM" id="MobiDB-lite"/>
    </source>
</evidence>
<dbReference type="RefSeq" id="XP_003683964.1">
    <property type="nucleotide sequence ID" value="XM_003683916.1"/>
</dbReference>
<dbReference type="Pfam" id="PF00069">
    <property type="entry name" value="Pkinase"/>
    <property type="match status" value="1"/>
</dbReference>
<dbReference type="GO" id="GO:0005634">
    <property type="term" value="C:nucleus"/>
    <property type="evidence" value="ECO:0007669"/>
    <property type="project" value="EnsemblFungi"/>
</dbReference>
<dbReference type="GO" id="GO:0045893">
    <property type="term" value="P:positive regulation of DNA-templated transcription"/>
    <property type="evidence" value="ECO:0007669"/>
    <property type="project" value="EnsemblFungi"/>
</dbReference>
<dbReference type="Proteomes" id="UP000005666">
    <property type="component" value="Chromosome 1"/>
</dbReference>
<dbReference type="GO" id="GO:0004674">
    <property type="term" value="F:protein serine/threonine kinase activity"/>
    <property type="evidence" value="ECO:0007669"/>
    <property type="project" value="UniProtKB-KW"/>
</dbReference>
<evidence type="ECO:0000313" key="11">
    <source>
        <dbReference type="Proteomes" id="UP000005666"/>
    </source>
</evidence>
<organism evidence="10 11">
    <name type="scientific">Tetrapisispora phaffii (strain ATCC 24235 / CBS 4417 / NBRC 1672 / NRRL Y-8282 / UCD 70-5)</name>
    <name type="common">Yeast</name>
    <name type="synonym">Fabospora phaffii</name>
    <dbReference type="NCBI Taxonomy" id="1071381"/>
    <lineage>
        <taxon>Eukaryota</taxon>
        <taxon>Fungi</taxon>
        <taxon>Dikarya</taxon>
        <taxon>Ascomycota</taxon>
        <taxon>Saccharomycotina</taxon>
        <taxon>Saccharomycetes</taxon>
        <taxon>Saccharomycetales</taxon>
        <taxon>Saccharomycetaceae</taxon>
        <taxon>Tetrapisispora</taxon>
    </lineage>
</organism>
<evidence type="ECO:0000256" key="4">
    <source>
        <dbReference type="ARBA" id="ARBA00022741"/>
    </source>
</evidence>
<feature type="compositionally biased region" description="Low complexity" evidence="8">
    <location>
        <begin position="23"/>
        <end position="41"/>
    </location>
</feature>
<dbReference type="PANTHER" id="PTHR24058:SF17">
    <property type="entry name" value="HOMEODOMAIN INTERACTING PROTEIN KINASE, ISOFORM D"/>
    <property type="match status" value="1"/>
</dbReference>
<comment type="similarity">
    <text evidence="1">Belongs to the protein kinase superfamily. CMGC Ser/Thr protein kinase family. MNB/DYRK subfamily.</text>
</comment>
<dbReference type="GeneID" id="11532680"/>
<feature type="domain" description="Protein kinase" evidence="9">
    <location>
        <begin position="355"/>
        <end position="699"/>
    </location>
</feature>
<gene>
    <name evidence="10" type="primary">TPHA0A04570</name>
    <name evidence="10" type="ordered locus">TPHA_0A04570</name>
</gene>
<sequence length="707" mass="80672">MEVDNEEISNGGGFWNPKYLEQNDSNGSGGNNNNNNDNNNSQGIQWNQNFLDSQPNVAASQVNSNFNMKRRKSSIIITPPSRTANTNPFQNKNIISDGNYNNSYIRNYDTTRRGSIAGYNYSHVSNNSVRFPQQQLAPQQQQQSYYNQPPLGGYSLQKNLHRSKVKGFIDPNDLQRRQSVATVNYDTKQHINNINPNTGKPSVQNLHGSFNFRRRQSAYPIFNDSFAYNNSSGGNKKFSIQKNDPINLIPTMFNVQSKSDLKPTLNILKDDTRRASINSQKISPLHALTSGLVTTYSLCSPDFQYNLSKNPKRVLTKPSEPAYNNGFDNVNSDLILYVNSILGGENNNEINNTKYLVLDVLGQGTFGQVVKCQNITTKALVAIKVIKSKSEYVNQSISEVRYLELINKKIDPENKHHFLRLFDTFIHKNHLCLVFELLSNNLYELLKQNQFHGLNIRLIKILTKQLLDSLTILKMNKLVHCDLKPENISLISPDKPDIKIIDFGSSCEETRTLYTYIQSRFYRAPEIMLGLPYSSSIDMWSLGCIVAELFLGIPIFPGASEFNQLTRIVNTLGYPPTWMLLKGKNTNKYLINRVSSSNVNDGNPNNTVTQVNNFELKTVNEFNLEYNASEKPSKRYFKYDSLDDIIRHYRIPRTIQGRPDLLEAELKERECLIHFLHGLLNQNPFERFTPQEALMHPFITGDAFNNK</sequence>
<dbReference type="SUPFAM" id="SSF56112">
    <property type="entry name" value="Protein kinase-like (PK-like)"/>
    <property type="match status" value="1"/>
</dbReference>
<evidence type="ECO:0000256" key="1">
    <source>
        <dbReference type="ARBA" id="ARBA00008867"/>
    </source>
</evidence>
<evidence type="ECO:0000259" key="9">
    <source>
        <dbReference type="PROSITE" id="PS50011"/>
    </source>
</evidence>
<dbReference type="InterPro" id="IPR011009">
    <property type="entry name" value="Kinase-like_dom_sf"/>
</dbReference>
<dbReference type="KEGG" id="tpf:TPHA_0A04570"/>
<dbReference type="eggNOG" id="KOG0667">
    <property type="taxonomic scope" value="Eukaryota"/>
</dbReference>
<feature type="binding site" evidence="7">
    <location>
        <position position="384"/>
    </location>
    <ligand>
        <name>ATP</name>
        <dbReference type="ChEBI" id="CHEBI:30616"/>
    </ligand>
</feature>
<proteinExistence type="inferred from homology"/>
<evidence type="ECO:0000256" key="5">
    <source>
        <dbReference type="ARBA" id="ARBA00022777"/>
    </source>
</evidence>
<dbReference type="EMBL" id="HE612856">
    <property type="protein sequence ID" value="CCE61530.1"/>
    <property type="molecule type" value="Genomic_DNA"/>
</dbReference>
<dbReference type="GO" id="GO:0005524">
    <property type="term" value="F:ATP binding"/>
    <property type="evidence" value="ECO:0007669"/>
    <property type="project" value="UniProtKB-UniRule"/>
</dbReference>
<evidence type="ECO:0000256" key="2">
    <source>
        <dbReference type="ARBA" id="ARBA00022527"/>
    </source>
</evidence>
<keyword evidence="6 7" id="KW-0067">ATP-binding</keyword>
<dbReference type="GO" id="GO:0005737">
    <property type="term" value="C:cytoplasm"/>
    <property type="evidence" value="ECO:0007669"/>
    <property type="project" value="EnsemblFungi"/>
</dbReference>
<dbReference type="PANTHER" id="PTHR24058">
    <property type="entry name" value="DUAL SPECIFICITY PROTEIN KINASE"/>
    <property type="match status" value="1"/>
</dbReference>
<evidence type="ECO:0000256" key="6">
    <source>
        <dbReference type="ARBA" id="ARBA00022840"/>
    </source>
</evidence>
<dbReference type="GO" id="GO:0141156">
    <property type="term" value="P:cAMP/PKA signal transduction"/>
    <property type="evidence" value="ECO:0007669"/>
    <property type="project" value="EnsemblFungi"/>
</dbReference>
<keyword evidence="4 7" id="KW-0547">Nucleotide-binding</keyword>
<dbReference type="PROSITE" id="PS00107">
    <property type="entry name" value="PROTEIN_KINASE_ATP"/>
    <property type="match status" value="1"/>
</dbReference>
<keyword evidence="5" id="KW-0418">Kinase</keyword>
<dbReference type="InterPro" id="IPR000719">
    <property type="entry name" value="Prot_kinase_dom"/>
</dbReference>
<evidence type="ECO:0000256" key="7">
    <source>
        <dbReference type="PROSITE-ProRule" id="PRU10141"/>
    </source>
</evidence>
<keyword evidence="3" id="KW-0808">Transferase</keyword>
<dbReference type="AlphaFoldDB" id="G8BNQ2"/>
<dbReference type="Gene3D" id="1.10.510.10">
    <property type="entry name" value="Transferase(Phosphotransferase) domain 1"/>
    <property type="match status" value="1"/>
</dbReference>
<evidence type="ECO:0000313" key="10">
    <source>
        <dbReference type="EMBL" id="CCE61530.1"/>
    </source>
</evidence>
<dbReference type="GO" id="GO:0004713">
    <property type="term" value="F:protein tyrosine kinase activity"/>
    <property type="evidence" value="ECO:0007669"/>
    <property type="project" value="EnsemblFungi"/>
</dbReference>
<name>G8BNQ2_TETPH</name>
<dbReference type="PROSITE" id="PS50011">
    <property type="entry name" value="PROTEIN_KINASE_DOM"/>
    <property type="match status" value="1"/>
</dbReference>
<dbReference type="InterPro" id="IPR017441">
    <property type="entry name" value="Protein_kinase_ATP_BS"/>
</dbReference>
<keyword evidence="2" id="KW-0723">Serine/threonine-protein kinase</keyword>
<reference evidence="10 11" key="1">
    <citation type="journal article" date="2011" name="Proc. Natl. Acad. Sci. U.S.A.">
        <title>Evolutionary erosion of yeast sex chromosomes by mating-type switching accidents.</title>
        <authorList>
            <person name="Gordon J.L."/>
            <person name="Armisen D."/>
            <person name="Proux-Wera E."/>
            <person name="Oheigeartaigh S.S."/>
            <person name="Byrne K.P."/>
            <person name="Wolfe K.H."/>
        </authorList>
    </citation>
    <scope>NUCLEOTIDE SEQUENCE [LARGE SCALE GENOMIC DNA]</scope>
    <source>
        <strain evidence="11">ATCC 24235 / CBS 4417 / NBRC 1672 / NRRL Y-8282 / UCD 70-5</strain>
    </source>
</reference>
<dbReference type="GO" id="GO:0010811">
    <property type="term" value="P:positive regulation of cell-substrate adhesion"/>
    <property type="evidence" value="ECO:0007669"/>
    <property type="project" value="EnsemblFungi"/>
</dbReference>
<dbReference type="STRING" id="1071381.G8BNQ2"/>
<feature type="region of interest" description="Disordered" evidence="8">
    <location>
        <begin position="1"/>
        <end position="46"/>
    </location>
</feature>
<dbReference type="OrthoDB" id="9332038at2759"/>
<dbReference type="HOGENOM" id="CLU_000288_88_4_1"/>
<evidence type="ECO:0000256" key="3">
    <source>
        <dbReference type="ARBA" id="ARBA00022679"/>
    </source>
</evidence>